<dbReference type="Pfam" id="PF07859">
    <property type="entry name" value="Abhydrolase_3"/>
    <property type="match status" value="1"/>
</dbReference>
<dbReference type="InterPro" id="IPR029058">
    <property type="entry name" value="AB_hydrolase_fold"/>
</dbReference>
<keyword evidence="5" id="KW-1185">Reference proteome</keyword>
<dbReference type="EMBL" id="VFMO01000001">
    <property type="protein sequence ID" value="TQJ12800.1"/>
    <property type="molecule type" value="Genomic_DNA"/>
</dbReference>
<dbReference type="SUPFAM" id="SSF53474">
    <property type="entry name" value="alpha/beta-Hydrolases"/>
    <property type="match status" value="1"/>
</dbReference>
<evidence type="ECO:0000313" key="5">
    <source>
        <dbReference type="Proteomes" id="UP000320806"/>
    </source>
</evidence>
<evidence type="ECO:0000313" key="4">
    <source>
        <dbReference type="EMBL" id="TQJ12800.1"/>
    </source>
</evidence>
<dbReference type="PANTHER" id="PTHR48081">
    <property type="entry name" value="AB HYDROLASE SUPERFAMILY PROTEIN C4A8.06C"/>
    <property type="match status" value="1"/>
</dbReference>
<dbReference type="InterPro" id="IPR013094">
    <property type="entry name" value="AB_hydrolase_3"/>
</dbReference>
<accession>A0A542EBU5</accession>
<sequence length="348" mass="37472">MSDLRLRIEKTVFNGGAKVPRVVKRVIAGKPPTADGRTLDLDFAVGLRMLELGGATEYAGMTLQEARDLLEHESLVSAGPPVEVRQVEDLTLDLPDASIPARLYKPSEDPKLPLLVYFHGGGWVLGSIESHDGLCRRICDQAQVAVLNVGYRLAPEDRFPAAVDDAIGAFRWAVEHASEIGVDPRRIAVGGDSAGGNLSAVIAQQTRGDAVQPAFQLLFVPVTDLSRRTDSYAKFREGYFLTASEMDWYQDHYIGPDGDAADPRVSPLLAQDLTDLPPAYVGVAGFDVLRDEGIAYAEAMQAAGNQVQLRVVAGGVHPWVNSPLARTSREHLAEALGALRQALGVVST</sequence>
<dbReference type="Proteomes" id="UP000320806">
    <property type="component" value="Unassembled WGS sequence"/>
</dbReference>
<feature type="domain" description="Alpha/beta hydrolase fold-3" evidence="3">
    <location>
        <begin position="115"/>
        <end position="320"/>
    </location>
</feature>
<evidence type="ECO:0000259" key="3">
    <source>
        <dbReference type="Pfam" id="PF07859"/>
    </source>
</evidence>
<organism evidence="4 5">
    <name type="scientific">Yimella lutea</name>
    <dbReference type="NCBI Taxonomy" id="587872"/>
    <lineage>
        <taxon>Bacteria</taxon>
        <taxon>Bacillati</taxon>
        <taxon>Actinomycetota</taxon>
        <taxon>Actinomycetes</taxon>
        <taxon>Micrococcales</taxon>
        <taxon>Dermacoccaceae</taxon>
        <taxon>Yimella</taxon>
    </lineage>
</organism>
<proteinExistence type="inferred from homology"/>
<evidence type="ECO:0000256" key="2">
    <source>
        <dbReference type="ARBA" id="ARBA00022801"/>
    </source>
</evidence>
<evidence type="ECO:0000256" key="1">
    <source>
        <dbReference type="ARBA" id="ARBA00010515"/>
    </source>
</evidence>
<dbReference type="PROSITE" id="PS01173">
    <property type="entry name" value="LIPASE_GDXG_HIS"/>
    <property type="match status" value="1"/>
</dbReference>
<dbReference type="InterPro" id="IPR002168">
    <property type="entry name" value="Lipase_GDXG_HIS_AS"/>
</dbReference>
<dbReference type="OrthoDB" id="9803828at2"/>
<name>A0A542EBU5_9MICO</name>
<dbReference type="RefSeq" id="WP_141927116.1">
    <property type="nucleotide sequence ID" value="NZ_BAABCI010000004.1"/>
</dbReference>
<gene>
    <name evidence="4" type="ORF">FB459_0165</name>
</gene>
<protein>
    <submittedName>
        <fullName evidence="4">Acetyl esterase</fullName>
    </submittedName>
</protein>
<dbReference type="AlphaFoldDB" id="A0A542EBU5"/>
<comment type="similarity">
    <text evidence="1">Belongs to the 'GDXG' lipolytic enzyme family.</text>
</comment>
<dbReference type="InterPro" id="IPR050300">
    <property type="entry name" value="GDXG_lipolytic_enzyme"/>
</dbReference>
<keyword evidence="2" id="KW-0378">Hydrolase</keyword>
<dbReference type="GO" id="GO:0016787">
    <property type="term" value="F:hydrolase activity"/>
    <property type="evidence" value="ECO:0007669"/>
    <property type="project" value="UniProtKB-KW"/>
</dbReference>
<dbReference type="PANTHER" id="PTHR48081:SF8">
    <property type="entry name" value="ALPHA_BETA HYDROLASE FOLD-3 DOMAIN-CONTAINING PROTEIN-RELATED"/>
    <property type="match status" value="1"/>
</dbReference>
<reference evidence="4 5" key="1">
    <citation type="submission" date="2019-06" db="EMBL/GenBank/DDBJ databases">
        <title>Sequencing the genomes of 1000 actinobacteria strains.</title>
        <authorList>
            <person name="Klenk H.-P."/>
        </authorList>
    </citation>
    <scope>NUCLEOTIDE SEQUENCE [LARGE SCALE GENOMIC DNA]</scope>
    <source>
        <strain evidence="4 5">DSM 19828</strain>
    </source>
</reference>
<dbReference type="Gene3D" id="3.40.50.1820">
    <property type="entry name" value="alpha/beta hydrolase"/>
    <property type="match status" value="1"/>
</dbReference>
<dbReference type="FunFam" id="3.40.50.1820:FF:000089">
    <property type="entry name" value="Alpha/beta hydrolase"/>
    <property type="match status" value="1"/>
</dbReference>
<comment type="caution">
    <text evidence="4">The sequence shown here is derived from an EMBL/GenBank/DDBJ whole genome shotgun (WGS) entry which is preliminary data.</text>
</comment>